<sequence>MAALLPPNSSSTRPKRRATRGPTCWPIRTEPVADNNATRGSSTSCAPRSAPPNSRPPTAAGAPTSAAARLSSAWQASAVNGVSSEGFHTTVSPQTSATAVFHAQTATGKLNAVITPTTPSGCQVSRSRCPARSDAMVRP</sequence>
<reference evidence="3" key="2">
    <citation type="submission" date="2015-03" db="EMBL/GenBank/DDBJ databases">
        <authorList>
            <consortium name="Pathogen Informatics"/>
            <person name="Murphy D."/>
        </authorList>
    </citation>
    <scope>NUCLEOTIDE SEQUENCE</scope>
    <source>
        <strain evidence="3">N09902308</strain>
    </source>
</reference>
<dbReference type="Proteomes" id="UP000048948">
    <property type="component" value="Unassembled WGS sequence"/>
</dbReference>
<organism evidence="2 5">
    <name type="scientific">Mycobacterium tuberculosis</name>
    <dbReference type="NCBI Taxonomy" id="1773"/>
    <lineage>
        <taxon>Bacteria</taxon>
        <taxon>Bacillati</taxon>
        <taxon>Actinomycetota</taxon>
        <taxon>Actinomycetes</taxon>
        <taxon>Mycobacteriales</taxon>
        <taxon>Mycobacteriaceae</taxon>
        <taxon>Mycobacterium</taxon>
        <taxon>Mycobacterium tuberculosis complex</taxon>
    </lineage>
</organism>
<evidence type="ECO:0000313" key="5">
    <source>
        <dbReference type="Proteomes" id="UP000048948"/>
    </source>
</evidence>
<evidence type="ECO:0000313" key="4">
    <source>
        <dbReference type="Proteomes" id="UP000039021"/>
    </source>
</evidence>
<evidence type="ECO:0000313" key="3">
    <source>
        <dbReference type="EMBL" id="COX75591.1"/>
    </source>
</evidence>
<feature type="compositionally biased region" description="Low complexity" evidence="1">
    <location>
        <begin position="56"/>
        <end position="67"/>
    </location>
</feature>
<name>A0A655AC66_MYCTX</name>
<feature type="compositionally biased region" description="Polar residues" evidence="1">
    <location>
        <begin position="35"/>
        <end position="45"/>
    </location>
</feature>
<accession>A0A655AC66</accession>
<gene>
    <name evidence="3" type="ORF">ERS007739_01685</name>
    <name evidence="2" type="ORF">ERS027646_01759</name>
</gene>
<proteinExistence type="predicted"/>
<dbReference type="Proteomes" id="UP000039021">
    <property type="component" value="Unassembled WGS sequence"/>
</dbReference>
<dbReference type="EMBL" id="CNGE01000280">
    <property type="protein sequence ID" value="CKS38455.1"/>
    <property type="molecule type" value="Genomic_DNA"/>
</dbReference>
<dbReference type="EMBL" id="CSBK01000682">
    <property type="protein sequence ID" value="COX75591.1"/>
    <property type="molecule type" value="Genomic_DNA"/>
</dbReference>
<reference evidence="4 5" key="1">
    <citation type="submission" date="2015-03" db="EMBL/GenBank/DDBJ databases">
        <authorList>
            <consortium name="Pathogen Informatics"/>
        </authorList>
    </citation>
    <scope>NUCLEOTIDE SEQUENCE [LARGE SCALE GENOMIC DNA]</scope>
    <source>
        <strain evidence="2 5">Bir 172</strain>
        <strain evidence="4">N09902308</strain>
    </source>
</reference>
<feature type="region of interest" description="Disordered" evidence="1">
    <location>
        <begin position="118"/>
        <end position="139"/>
    </location>
</feature>
<evidence type="ECO:0000313" key="2">
    <source>
        <dbReference type="EMBL" id="CKS38455.1"/>
    </source>
</evidence>
<evidence type="ECO:0000256" key="1">
    <source>
        <dbReference type="SAM" id="MobiDB-lite"/>
    </source>
</evidence>
<feature type="region of interest" description="Disordered" evidence="1">
    <location>
        <begin position="1"/>
        <end position="67"/>
    </location>
</feature>
<protein>
    <submittedName>
        <fullName evidence="2">Uncharacterized protein</fullName>
    </submittedName>
</protein>
<dbReference type="AlphaFoldDB" id="A0A655AC66"/>